<dbReference type="AlphaFoldDB" id="A0AAD4LJ21"/>
<reference evidence="2" key="1">
    <citation type="submission" date="2022-01" db="EMBL/GenBank/DDBJ databases">
        <title>Comparative genomics reveals a dynamic genome evolution in the ectomycorrhizal milk-cap (Lactarius) mushrooms.</title>
        <authorList>
            <consortium name="DOE Joint Genome Institute"/>
            <person name="Lebreton A."/>
            <person name="Tang N."/>
            <person name="Kuo A."/>
            <person name="LaButti K."/>
            <person name="Drula E."/>
            <person name="Barry K."/>
            <person name="Clum A."/>
            <person name="Lipzen A."/>
            <person name="Mousain D."/>
            <person name="Ng V."/>
            <person name="Wang R."/>
            <person name="Wang X."/>
            <person name="Dai Y."/>
            <person name="Henrissat B."/>
            <person name="Grigoriev I.V."/>
            <person name="Guerin-Laguette A."/>
            <person name="Yu F."/>
            <person name="Martin F.M."/>
        </authorList>
    </citation>
    <scope>NUCLEOTIDE SEQUENCE</scope>
    <source>
        <strain evidence="2">QP</strain>
    </source>
</reference>
<dbReference type="Proteomes" id="UP001201163">
    <property type="component" value="Unassembled WGS sequence"/>
</dbReference>
<proteinExistence type="predicted"/>
<keyword evidence="3" id="KW-1185">Reference proteome</keyword>
<name>A0AAD4LJ21_9AGAM</name>
<dbReference type="InterPro" id="IPR003615">
    <property type="entry name" value="HNH_nuc"/>
</dbReference>
<feature type="domain" description="HNH nuclease" evidence="1">
    <location>
        <begin position="51"/>
        <end position="112"/>
    </location>
</feature>
<protein>
    <recommendedName>
        <fullName evidence="1">HNH nuclease domain-containing protein</fullName>
    </recommendedName>
</protein>
<evidence type="ECO:0000259" key="1">
    <source>
        <dbReference type="Pfam" id="PF13391"/>
    </source>
</evidence>
<dbReference type="EMBL" id="JAKELL010000013">
    <property type="protein sequence ID" value="KAH8994922.1"/>
    <property type="molecule type" value="Genomic_DNA"/>
</dbReference>
<organism evidence="2 3">
    <name type="scientific">Lactarius akahatsu</name>
    <dbReference type="NCBI Taxonomy" id="416441"/>
    <lineage>
        <taxon>Eukaryota</taxon>
        <taxon>Fungi</taxon>
        <taxon>Dikarya</taxon>
        <taxon>Basidiomycota</taxon>
        <taxon>Agaricomycotina</taxon>
        <taxon>Agaricomycetes</taxon>
        <taxon>Russulales</taxon>
        <taxon>Russulaceae</taxon>
        <taxon>Lactarius</taxon>
    </lineage>
</organism>
<gene>
    <name evidence="2" type="ORF">EDB92DRAFT_1934172</name>
</gene>
<evidence type="ECO:0000313" key="3">
    <source>
        <dbReference type="Proteomes" id="UP001201163"/>
    </source>
</evidence>
<sequence length="270" mass="30236">MTPLPPFPLPLPTQPPDGYGREECALSILSTTTAFEVSIRERDRFLGRMRCVICGIAGSTLLQHCHIIGQAEPRTVSFIPPETKEGPQHEPRNGLLMCNFHHAPFDKFHFFIRFVPDTQRFIFVNYSGSDELQRYHGKAIGLDNQDRHAPFPSLFVIHEIRVRGFHPFQPISSEVPDGNPFQDWIVADGVFDDISRSQRQHLSQFPHVATNSGPGVHTLELNANIINEILAATHAMPSWKACVVEGTSWDGTANENIEKYISSIGVDKSA</sequence>
<dbReference type="Pfam" id="PF13391">
    <property type="entry name" value="HNH_2"/>
    <property type="match status" value="1"/>
</dbReference>
<accession>A0AAD4LJ21</accession>
<evidence type="ECO:0000313" key="2">
    <source>
        <dbReference type="EMBL" id="KAH8994922.1"/>
    </source>
</evidence>
<comment type="caution">
    <text evidence="2">The sequence shown here is derived from an EMBL/GenBank/DDBJ whole genome shotgun (WGS) entry which is preliminary data.</text>
</comment>